<dbReference type="GO" id="GO:0015627">
    <property type="term" value="C:type II protein secretion system complex"/>
    <property type="evidence" value="ECO:0007669"/>
    <property type="project" value="TreeGrafter"/>
</dbReference>
<dbReference type="EMBL" id="CP018153">
    <property type="protein sequence ID" value="APG60071.1"/>
    <property type="molecule type" value="Genomic_DNA"/>
</dbReference>
<dbReference type="Proteomes" id="UP000182510">
    <property type="component" value="Chromosome"/>
</dbReference>
<dbReference type="GO" id="GO:0006281">
    <property type="term" value="P:DNA repair"/>
    <property type="evidence" value="ECO:0007669"/>
    <property type="project" value="InterPro"/>
</dbReference>
<keyword evidence="1" id="KW-1133">Transmembrane helix</keyword>
<dbReference type="AlphaFoldDB" id="A0A1L3J4L8"/>
<dbReference type="SUPFAM" id="SSF47781">
    <property type="entry name" value="RuvA domain 2-like"/>
    <property type="match status" value="3"/>
</dbReference>
<dbReference type="Gene3D" id="1.10.150.280">
    <property type="entry name" value="AF1531-like domain"/>
    <property type="match status" value="1"/>
</dbReference>
<feature type="domain" description="Helix-hairpin-helix DNA-binding motif class 1" evidence="2">
    <location>
        <begin position="166"/>
        <end position="185"/>
    </location>
</feature>
<dbReference type="RefSeq" id="WP_072552719.1">
    <property type="nucleotide sequence ID" value="NZ_CP018153.1"/>
</dbReference>
<dbReference type="GO" id="GO:0015628">
    <property type="term" value="P:protein secretion by the type II secretion system"/>
    <property type="evidence" value="ECO:0007669"/>
    <property type="project" value="TreeGrafter"/>
</dbReference>
<evidence type="ECO:0000313" key="3">
    <source>
        <dbReference type="EMBL" id="APG60071.1"/>
    </source>
</evidence>
<reference evidence="3 4" key="1">
    <citation type="submission" date="2016-11" db="EMBL/GenBank/DDBJ databases">
        <title>Gramella sp. LPB0144 isolated from marine environment.</title>
        <authorList>
            <person name="Kim E."/>
            <person name="Yi H."/>
        </authorList>
    </citation>
    <scope>NUCLEOTIDE SEQUENCE [LARGE SCALE GENOMIC DNA]</scope>
    <source>
        <strain evidence="3 4">LPB0144</strain>
    </source>
</reference>
<dbReference type="GO" id="GO:0003677">
    <property type="term" value="F:DNA binding"/>
    <property type="evidence" value="ECO:0007669"/>
    <property type="project" value="InterPro"/>
</dbReference>
<dbReference type="InterPro" id="IPR003583">
    <property type="entry name" value="Hlx-hairpin-Hlx_DNA-bd_motif"/>
</dbReference>
<evidence type="ECO:0000259" key="2">
    <source>
        <dbReference type="SMART" id="SM00278"/>
    </source>
</evidence>
<accession>A0A1L3J4L8</accession>
<keyword evidence="1" id="KW-0812">Transmembrane</keyword>
<proteinExistence type="predicted"/>
<dbReference type="SMART" id="SM00278">
    <property type="entry name" value="HhH1"/>
    <property type="match status" value="4"/>
</dbReference>
<dbReference type="KEGG" id="grl:LPB144_06425"/>
<gene>
    <name evidence="3" type="ORF">LPB144_06425</name>
</gene>
<dbReference type="Pfam" id="PF12836">
    <property type="entry name" value="HHH_3"/>
    <property type="match status" value="2"/>
</dbReference>
<feature type="domain" description="Helix-hairpin-helix DNA-binding motif class 1" evidence="2">
    <location>
        <begin position="196"/>
        <end position="215"/>
    </location>
</feature>
<protein>
    <recommendedName>
        <fullName evidence="2">Helix-hairpin-helix DNA-binding motif class 1 domain-containing protein</fullName>
    </recommendedName>
</protein>
<sequence length="288" mass="33017">MKFLKSHFALSRSQQNGIFVLVGLIILVQILIFSMNFYPGESDPVEDERIADFRKKLDSLKIADRKLTDTIYPFNPNFISDFKGYQLGMSIEEIDRILDHRKKNKWVNSAKEFQEVTGISDSLLNSISPYFRFPEWTQKSEVYRDSKVITSANKSGFTDLNLADANDLARIRGIGEVLSNRIVKYRTSIGGFRDEIQLGDVYGLSEEVIAGIKEEFKILSRPSFELMNLNTITVSELAEIPYFSQSMAKKIISYRNLRESVSSFEELSKIEGFPSDKIDKIKLYLVID</sequence>
<evidence type="ECO:0000313" key="4">
    <source>
        <dbReference type="Proteomes" id="UP000182510"/>
    </source>
</evidence>
<feature type="domain" description="Helix-hairpin-helix DNA-binding motif class 1" evidence="2">
    <location>
        <begin position="265"/>
        <end position="284"/>
    </location>
</feature>
<dbReference type="STRING" id="1913577.LPB144_06425"/>
<evidence type="ECO:0000256" key="1">
    <source>
        <dbReference type="SAM" id="Phobius"/>
    </source>
</evidence>
<dbReference type="InterPro" id="IPR010994">
    <property type="entry name" value="RuvA_2-like"/>
</dbReference>
<dbReference type="PANTHER" id="PTHR21180">
    <property type="entry name" value="ENDONUCLEASE/EXONUCLEASE/PHOSPHATASE FAMILY DOMAIN-CONTAINING PROTEIN 1"/>
    <property type="match status" value="1"/>
</dbReference>
<feature type="domain" description="Helix-hairpin-helix DNA-binding motif class 1" evidence="2">
    <location>
        <begin position="235"/>
        <end position="254"/>
    </location>
</feature>
<dbReference type="Gene3D" id="1.10.150.320">
    <property type="entry name" value="Photosystem II 12 kDa extrinsic protein"/>
    <property type="match status" value="1"/>
</dbReference>
<dbReference type="PANTHER" id="PTHR21180:SF32">
    <property type="entry name" value="ENDONUCLEASE_EXONUCLEASE_PHOSPHATASE FAMILY DOMAIN-CONTAINING PROTEIN 1"/>
    <property type="match status" value="1"/>
</dbReference>
<dbReference type="OrthoDB" id="981124at2"/>
<keyword evidence="1" id="KW-0472">Membrane</keyword>
<name>A0A1L3J4L8_9FLAO</name>
<keyword evidence="4" id="KW-1185">Reference proteome</keyword>
<organism evidence="3 4">
    <name type="scientific">Christiangramia salexigens</name>
    <dbReference type="NCBI Taxonomy" id="1913577"/>
    <lineage>
        <taxon>Bacteria</taxon>
        <taxon>Pseudomonadati</taxon>
        <taxon>Bacteroidota</taxon>
        <taxon>Flavobacteriia</taxon>
        <taxon>Flavobacteriales</taxon>
        <taxon>Flavobacteriaceae</taxon>
        <taxon>Christiangramia</taxon>
    </lineage>
</organism>
<feature type="transmembrane region" description="Helical" evidence="1">
    <location>
        <begin position="18"/>
        <end position="38"/>
    </location>
</feature>
<dbReference type="InterPro" id="IPR051675">
    <property type="entry name" value="Endo/Exo/Phosphatase_dom_1"/>
</dbReference>